<accession>A0A9Q0IYT8</accession>
<feature type="domain" description="GH3 C-terminal" evidence="4">
    <location>
        <begin position="437"/>
        <end position="561"/>
    </location>
</feature>
<evidence type="ECO:0000313" key="6">
    <source>
        <dbReference type="Proteomes" id="UP001141552"/>
    </source>
</evidence>
<dbReference type="GO" id="GO:0016881">
    <property type="term" value="F:acid-amino acid ligase activity"/>
    <property type="evidence" value="ECO:0007669"/>
    <property type="project" value="TreeGrafter"/>
</dbReference>
<dbReference type="PANTHER" id="PTHR31901">
    <property type="entry name" value="GH3 DOMAIN-CONTAINING PROTEIN"/>
    <property type="match status" value="1"/>
</dbReference>
<evidence type="ECO:0000256" key="2">
    <source>
        <dbReference type="ARBA" id="ARBA00022598"/>
    </source>
</evidence>
<gene>
    <name evidence="5" type="ORF">Tsubulata_025213</name>
</gene>
<dbReference type="Pfam" id="PF23571">
    <property type="entry name" value="GH3_M"/>
    <property type="match status" value="1"/>
</dbReference>
<dbReference type="AlphaFoldDB" id="A0A9Q0IYT8"/>
<dbReference type="EMBL" id="JAKUCV010007709">
    <property type="protein sequence ID" value="KAJ4822313.1"/>
    <property type="molecule type" value="Genomic_DNA"/>
</dbReference>
<evidence type="ECO:0000313" key="5">
    <source>
        <dbReference type="EMBL" id="KAJ4822313.1"/>
    </source>
</evidence>
<reference evidence="5" key="1">
    <citation type="submission" date="2022-02" db="EMBL/GenBank/DDBJ databases">
        <authorList>
            <person name="Henning P.M."/>
            <person name="McCubbin A.G."/>
            <person name="Shore J.S."/>
        </authorList>
    </citation>
    <scope>NUCLEOTIDE SEQUENCE</scope>
    <source>
        <strain evidence="5">F60SS</strain>
        <tissue evidence="5">Leaves</tissue>
    </source>
</reference>
<feature type="domain" description="GH3 middle" evidence="3">
    <location>
        <begin position="344"/>
        <end position="425"/>
    </location>
</feature>
<reference evidence="5" key="2">
    <citation type="journal article" date="2023" name="Plants (Basel)">
        <title>Annotation of the Turnera subulata (Passifloraceae) Draft Genome Reveals the S-Locus Evolved after the Divergence of Turneroideae from Passifloroideae in a Stepwise Manner.</title>
        <authorList>
            <person name="Henning P.M."/>
            <person name="Roalson E.H."/>
            <person name="Mir W."/>
            <person name="McCubbin A.G."/>
            <person name="Shore J.S."/>
        </authorList>
    </citation>
    <scope>NUCLEOTIDE SEQUENCE</scope>
    <source>
        <strain evidence="5">F60SS</strain>
    </source>
</reference>
<name>A0A9Q0IYT8_9ROSI</name>
<protein>
    <submittedName>
        <fullName evidence="5">Uncharacterized protein</fullName>
    </submittedName>
</protein>
<dbReference type="Pfam" id="PF23572">
    <property type="entry name" value="GH3_C"/>
    <property type="match status" value="1"/>
</dbReference>
<dbReference type="GO" id="GO:0005737">
    <property type="term" value="C:cytoplasm"/>
    <property type="evidence" value="ECO:0007669"/>
    <property type="project" value="TreeGrafter"/>
</dbReference>
<dbReference type="Pfam" id="PF03321">
    <property type="entry name" value="GH3"/>
    <property type="match status" value="1"/>
</dbReference>
<dbReference type="InterPro" id="IPR055377">
    <property type="entry name" value="GH3_M"/>
</dbReference>
<dbReference type="InterPro" id="IPR004993">
    <property type="entry name" value="GH3"/>
</dbReference>
<dbReference type="PANTHER" id="PTHR31901:SF44">
    <property type="entry name" value="INDOLE-3-ACETIC ACID-AMIDO SYNTHETASE GH3.6-RELATED"/>
    <property type="match status" value="1"/>
</dbReference>
<evidence type="ECO:0000256" key="1">
    <source>
        <dbReference type="ARBA" id="ARBA00008068"/>
    </source>
</evidence>
<dbReference type="Proteomes" id="UP001141552">
    <property type="component" value="Unassembled WGS sequence"/>
</dbReference>
<keyword evidence="2" id="KW-0436">Ligase</keyword>
<evidence type="ECO:0000259" key="3">
    <source>
        <dbReference type="Pfam" id="PF23571"/>
    </source>
</evidence>
<dbReference type="OrthoDB" id="810913at2759"/>
<dbReference type="InterPro" id="IPR055378">
    <property type="entry name" value="GH3_C"/>
</dbReference>
<comment type="caution">
    <text evidence="5">The sequence shown here is derived from an EMBL/GenBank/DDBJ whole genome shotgun (WGS) entry which is preliminary data.</text>
</comment>
<keyword evidence="6" id="KW-1185">Reference proteome</keyword>
<comment type="similarity">
    <text evidence="1">Belongs to the IAA-amido conjugating enzyme family.</text>
</comment>
<sequence length="575" mass="64349">MTDEEVLQSLEEYTKKAIDHQLHTLQSILAHQASVPYLRPYLSGHLPPIDAATFRCLVPLSSYDDYADHIDNMANNPDHPPVISVDPLQCFFYSTGTTTTKPKLIPCFGSGQTTATSYTLQASNATLRKLFPARPEVNKILWFVYAIDGTTTPSGFKITGLSSHVILNKENQVQHLLASPREIIFGKNIEHQIYCHLLCALADPDRIDGIRSNYASDLVRAFGMLESKWEQLCDDLENGFPRPEISDIAMRESVAQLLGGPRVDLSRRMRMICEKQKDWCGIVSKLWPKVRYVNCITTGSMKQYYSKLKYYAGEVTVLGGNYGASECIVGLNLDITQPPEKTRYVMLPTAAYFEFLPFDQDRSSASAAAAAAGGEETVDFSGVEEGKMYELAVTTHNGLYRYRLGDIIRVVGFHNSSPLIEFVMRGPKSVYEVTETDLMSAMEGFQLELRNHMGLEILEYSSFLETETIPKQLKVFFEIEKLMFLQEEKLHESVEALKMCYLSLENGLGAAYKGRRYNGDLGPVLVTVVKPGSFDVILQEAIKNGAPASQYKPPKIIRSREIVSFLEASSLVTIS</sequence>
<organism evidence="5 6">
    <name type="scientific">Turnera subulata</name>
    <dbReference type="NCBI Taxonomy" id="218843"/>
    <lineage>
        <taxon>Eukaryota</taxon>
        <taxon>Viridiplantae</taxon>
        <taxon>Streptophyta</taxon>
        <taxon>Embryophyta</taxon>
        <taxon>Tracheophyta</taxon>
        <taxon>Spermatophyta</taxon>
        <taxon>Magnoliopsida</taxon>
        <taxon>eudicotyledons</taxon>
        <taxon>Gunneridae</taxon>
        <taxon>Pentapetalae</taxon>
        <taxon>rosids</taxon>
        <taxon>fabids</taxon>
        <taxon>Malpighiales</taxon>
        <taxon>Passifloraceae</taxon>
        <taxon>Turnera</taxon>
    </lineage>
</organism>
<proteinExistence type="inferred from homology"/>
<evidence type="ECO:0000259" key="4">
    <source>
        <dbReference type="Pfam" id="PF23572"/>
    </source>
</evidence>